<dbReference type="Proteomes" id="UP000002484">
    <property type="component" value="Chromosome"/>
</dbReference>
<keyword evidence="4" id="KW-1185">Reference proteome</keyword>
<dbReference type="Pfam" id="PF01464">
    <property type="entry name" value="SLT"/>
    <property type="match status" value="1"/>
</dbReference>
<dbReference type="PANTHER" id="PTHR37423:SF2">
    <property type="entry name" value="MEMBRANE-BOUND LYTIC MUREIN TRANSGLYCOSYLASE C"/>
    <property type="match status" value="1"/>
</dbReference>
<feature type="transmembrane region" description="Helical" evidence="1">
    <location>
        <begin position="29"/>
        <end position="48"/>
    </location>
</feature>
<dbReference type="STRING" id="298654.FraEuI1c_5825"/>
<evidence type="ECO:0000256" key="1">
    <source>
        <dbReference type="SAM" id="Phobius"/>
    </source>
</evidence>
<keyword evidence="1" id="KW-1133">Transmembrane helix</keyword>
<dbReference type="InParanoid" id="E3IX37"/>
<feature type="transmembrane region" description="Helical" evidence="1">
    <location>
        <begin position="6"/>
        <end position="22"/>
    </location>
</feature>
<dbReference type="KEGG" id="fri:FraEuI1c_5825"/>
<dbReference type="Gene3D" id="1.10.530.10">
    <property type="match status" value="1"/>
</dbReference>
<dbReference type="AlphaFoldDB" id="E3IX37"/>
<reference evidence="3 4" key="1">
    <citation type="submission" date="2010-10" db="EMBL/GenBank/DDBJ databases">
        <title>Complete sequence of Frankia sp. EuI1c.</title>
        <authorList>
            <consortium name="US DOE Joint Genome Institute"/>
            <person name="Lucas S."/>
            <person name="Copeland A."/>
            <person name="Lapidus A."/>
            <person name="Cheng J.-F."/>
            <person name="Bruce D."/>
            <person name="Goodwin L."/>
            <person name="Pitluck S."/>
            <person name="Chertkov O."/>
            <person name="Detter J.C."/>
            <person name="Han C."/>
            <person name="Tapia R."/>
            <person name="Land M."/>
            <person name="Hauser L."/>
            <person name="Jeffries C."/>
            <person name="Kyrpides N."/>
            <person name="Ivanova N."/>
            <person name="Mikhailova N."/>
            <person name="Beauchemin N."/>
            <person name="Sen A."/>
            <person name="Sur S.A."/>
            <person name="Gtari M."/>
            <person name="Wall L."/>
            <person name="Tisa L."/>
            <person name="Woyke T."/>
        </authorList>
    </citation>
    <scope>NUCLEOTIDE SEQUENCE [LARGE SCALE GENOMIC DNA]</scope>
    <source>
        <strain evidence="4">DSM 45817 / CECT 9037 / EuI1c</strain>
    </source>
</reference>
<gene>
    <name evidence="3" type="ordered locus">FraEuI1c_5825</name>
</gene>
<sequence>MNGVAAGGGWTVGLLAGAYLAWRWRHPLVAIGLVLAAAVSGGLIPVLAAGGGAAGGPLAAGAPVPAAYRPWVERAGSFCPQISPALIAAQLSQESGFNPNARGSSGEQGIAQFMPRTWPSWATDANHNGPPSPLDPPDAIEAQGHFMCHLAGAASAGVSTGRLHGNVTALALAGYNAGFGAVQAAGGLPAIPSTRAYVTHITNLADRYADPSRL</sequence>
<dbReference type="CAZy" id="GH23">
    <property type="family name" value="Glycoside Hydrolase Family 23"/>
</dbReference>
<protein>
    <submittedName>
        <fullName evidence="3">Lytic transglycosylase catalytic</fullName>
    </submittedName>
</protein>
<dbReference type="HOGENOM" id="CLU_106227_0_0_11"/>
<dbReference type="InterPro" id="IPR008258">
    <property type="entry name" value="Transglycosylase_SLT_dom_1"/>
</dbReference>
<evidence type="ECO:0000313" key="3">
    <source>
        <dbReference type="EMBL" id="ADP83809.1"/>
    </source>
</evidence>
<keyword evidence="1" id="KW-0812">Transmembrane</keyword>
<name>E3IX37_PSEI1</name>
<accession>E3IX37</accession>
<dbReference type="EMBL" id="CP002299">
    <property type="protein sequence ID" value="ADP83809.1"/>
    <property type="molecule type" value="Genomic_DNA"/>
</dbReference>
<organism evidence="3 4">
    <name type="scientific">Pseudofrankia inefficax (strain DSM 45817 / CECT 9037 / DDB 130130 / EuI1c)</name>
    <name type="common">Frankia inefficax</name>
    <dbReference type="NCBI Taxonomy" id="298654"/>
    <lineage>
        <taxon>Bacteria</taxon>
        <taxon>Bacillati</taxon>
        <taxon>Actinomycetota</taxon>
        <taxon>Actinomycetes</taxon>
        <taxon>Frankiales</taxon>
        <taxon>Frankiaceae</taxon>
        <taxon>Pseudofrankia</taxon>
    </lineage>
</organism>
<feature type="domain" description="Transglycosylase SLT" evidence="2">
    <location>
        <begin position="81"/>
        <end position="186"/>
    </location>
</feature>
<dbReference type="PANTHER" id="PTHR37423">
    <property type="entry name" value="SOLUBLE LYTIC MUREIN TRANSGLYCOSYLASE-RELATED"/>
    <property type="match status" value="1"/>
</dbReference>
<dbReference type="SUPFAM" id="SSF53955">
    <property type="entry name" value="Lysozyme-like"/>
    <property type="match status" value="1"/>
</dbReference>
<dbReference type="CDD" id="cd13399">
    <property type="entry name" value="Slt35-like"/>
    <property type="match status" value="1"/>
</dbReference>
<dbReference type="eggNOG" id="COG0741">
    <property type="taxonomic scope" value="Bacteria"/>
</dbReference>
<keyword evidence="1" id="KW-0472">Membrane</keyword>
<proteinExistence type="predicted"/>
<dbReference type="RefSeq" id="WP_013426927.1">
    <property type="nucleotide sequence ID" value="NC_014666.1"/>
</dbReference>
<evidence type="ECO:0000313" key="4">
    <source>
        <dbReference type="Proteomes" id="UP000002484"/>
    </source>
</evidence>
<dbReference type="InterPro" id="IPR023346">
    <property type="entry name" value="Lysozyme-like_dom_sf"/>
</dbReference>
<evidence type="ECO:0000259" key="2">
    <source>
        <dbReference type="Pfam" id="PF01464"/>
    </source>
</evidence>